<dbReference type="PANTHER" id="PTHR31001:SF45">
    <property type="entry name" value="ZN(II)2CYS6 TRANSCRIPTION FACTOR (EUROFUNG)"/>
    <property type="match status" value="1"/>
</dbReference>
<dbReference type="GO" id="GO:0003677">
    <property type="term" value="F:DNA binding"/>
    <property type="evidence" value="ECO:0007669"/>
    <property type="project" value="InterPro"/>
</dbReference>
<sequence length="584" mass="65784">MADSYKPAPLDAIRVATKPQRVLACQLCQQRKVKCDRKFPCTNCVRGKAQCVPATLLPRQRRRRFPERELLARIRHYEAVLQQHKIKFDPLHPPASAGTPTESTAGSPETLVDPGTPDTTRTDVSGQDKATRPRAIYYKTVESEDEEDDDFDDGNELRVSILRTTWDRAFRDGSETSYHLLFGSPARSVDLAPFHPDQGKIFRLWQIYLDNVNPLLKVTHVPTLQARIVDAMGDLSNISASLEALLFGIYCVAILSISDEQCRTLFGSPKKEVLSGYQFACRQALVNCNILQTSDRDALTALFLNLISVRLDTDPRSLSSTLAVAIRLAQGMGYHNEANNAKAPPLEAEMRRRLWWALVVFDNRICEMLNYKTATLAPTWTCGTPLNLNDFELLPETKTLPPVSDRPTEALFVVLRSQLSDLIRHCAFHLDFIDPLLSTLAHAKTAAAGAPPPGARELLDLQRRIEDHTLALCDPANPLHFMTLWTTRGYIARNLLLEHCSRHAAAPAPAPPDHQPLLPDPSAGLAHPPHARVRHPPHDLPLTQGYRWHAHFHFPFLAYTFIVQHLRKRRIPPRRSRSTRRGWP</sequence>
<dbReference type="Gene3D" id="4.10.240.10">
    <property type="entry name" value="Zn(2)-C6 fungal-type DNA-binding domain"/>
    <property type="match status" value="1"/>
</dbReference>
<comment type="caution">
    <text evidence="6">The sequence shown here is derived from an EMBL/GenBank/DDBJ whole genome shotgun (WGS) entry which is preliminary data.</text>
</comment>
<keyword evidence="7" id="KW-1185">Reference proteome</keyword>
<evidence type="ECO:0000259" key="5">
    <source>
        <dbReference type="PROSITE" id="PS50048"/>
    </source>
</evidence>
<evidence type="ECO:0000256" key="2">
    <source>
        <dbReference type="ARBA" id="ARBA00022723"/>
    </source>
</evidence>
<dbReference type="InterPro" id="IPR007219">
    <property type="entry name" value="XnlR_reg_dom"/>
</dbReference>
<dbReference type="GO" id="GO:0006351">
    <property type="term" value="P:DNA-templated transcription"/>
    <property type="evidence" value="ECO:0007669"/>
    <property type="project" value="InterPro"/>
</dbReference>
<evidence type="ECO:0000256" key="4">
    <source>
        <dbReference type="SAM" id="MobiDB-lite"/>
    </source>
</evidence>
<dbReference type="SMART" id="SM00906">
    <property type="entry name" value="Fungal_trans"/>
    <property type="match status" value="1"/>
</dbReference>
<organism evidence="6 7">
    <name type="scientific">Staphylotrichum longicolle</name>
    <dbReference type="NCBI Taxonomy" id="669026"/>
    <lineage>
        <taxon>Eukaryota</taxon>
        <taxon>Fungi</taxon>
        <taxon>Dikarya</taxon>
        <taxon>Ascomycota</taxon>
        <taxon>Pezizomycotina</taxon>
        <taxon>Sordariomycetes</taxon>
        <taxon>Sordariomycetidae</taxon>
        <taxon>Sordariales</taxon>
        <taxon>Chaetomiaceae</taxon>
        <taxon>Staphylotrichum</taxon>
    </lineage>
</organism>
<dbReference type="CDD" id="cd00067">
    <property type="entry name" value="GAL4"/>
    <property type="match status" value="1"/>
</dbReference>
<evidence type="ECO:0000256" key="3">
    <source>
        <dbReference type="ARBA" id="ARBA00023242"/>
    </source>
</evidence>
<dbReference type="SMART" id="SM00066">
    <property type="entry name" value="GAL4"/>
    <property type="match status" value="1"/>
</dbReference>
<dbReference type="CDD" id="cd12148">
    <property type="entry name" value="fungal_TF_MHR"/>
    <property type="match status" value="1"/>
</dbReference>
<evidence type="ECO:0000313" key="7">
    <source>
        <dbReference type="Proteomes" id="UP001197093"/>
    </source>
</evidence>
<dbReference type="GO" id="GO:0000981">
    <property type="term" value="F:DNA-binding transcription factor activity, RNA polymerase II-specific"/>
    <property type="evidence" value="ECO:0007669"/>
    <property type="project" value="InterPro"/>
</dbReference>
<evidence type="ECO:0000313" key="6">
    <source>
        <dbReference type="EMBL" id="KAG7290108.1"/>
    </source>
</evidence>
<dbReference type="GO" id="GO:0008270">
    <property type="term" value="F:zinc ion binding"/>
    <property type="evidence" value="ECO:0007669"/>
    <property type="project" value="InterPro"/>
</dbReference>
<reference evidence="6" key="1">
    <citation type="submission" date="2023-02" db="EMBL/GenBank/DDBJ databases">
        <authorList>
            <person name="Palmer J.M."/>
        </authorList>
    </citation>
    <scope>NUCLEOTIDE SEQUENCE</scope>
    <source>
        <strain evidence="6">FW57</strain>
    </source>
</reference>
<dbReference type="InterPro" id="IPR001138">
    <property type="entry name" value="Zn2Cys6_DnaBD"/>
</dbReference>
<dbReference type="SUPFAM" id="SSF57701">
    <property type="entry name" value="Zn2/Cys6 DNA-binding domain"/>
    <property type="match status" value="1"/>
</dbReference>
<dbReference type="InterPro" id="IPR050613">
    <property type="entry name" value="Sec_Metabolite_Reg"/>
</dbReference>
<feature type="compositionally biased region" description="Polar residues" evidence="4">
    <location>
        <begin position="98"/>
        <end position="107"/>
    </location>
</feature>
<comment type="subcellular location">
    <subcellularLocation>
        <location evidence="1">Nucleus</location>
    </subcellularLocation>
</comment>
<proteinExistence type="predicted"/>
<keyword evidence="3" id="KW-0539">Nucleus</keyword>
<keyword evidence="2" id="KW-0479">Metal-binding</keyword>
<feature type="region of interest" description="Disordered" evidence="4">
    <location>
        <begin position="88"/>
        <end position="135"/>
    </location>
</feature>
<dbReference type="Proteomes" id="UP001197093">
    <property type="component" value="Unassembled WGS sequence"/>
</dbReference>
<feature type="region of interest" description="Disordered" evidence="4">
    <location>
        <begin position="505"/>
        <end position="538"/>
    </location>
</feature>
<dbReference type="PANTHER" id="PTHR31001">
    <property type="entry name" value="UNCHARACTERIZED TRANSCRIPTIONAL REGULATORY PROTEIN"/>
    <property type="match status" value="1"/>
</dbReference>
<name>A0AAD4F3F9_9PEZI</name>
<dbReference type="Pfam" id="PF00172">
    <property type="entry name" value="Zn_clus"/>
    <property type="match status" value="1"/>
</dbReference>
<dbReference type="AlphaFoldDB" id="A0AAD4F3F9"/>
<dbReference type="InterPro" id="IPR036864">
    <property type="entry name" value="Zn2-C6_fun-type_DNA-bd_sf"/>
</dbReference>
<dbReference type="EMBL" id="JAHCVI010000001">
    <property type="protein sequence ID" value="KAG7290108.1"/>
    <property type="molecule type" value="Genomic_DNA"/>
</dbReference>
<gene>
    <name evidence="6" type="ORF">NEMBOFW57_000103</name>
</gene>
<dbReference type="PROSITE" id="PS50048">
    <property type="entry name" value="ZN2_CY6_FUNGAL_2"/>
    <property type="match status" value="1"/>
</dbReference>
<accession>A0AAD4F3F9</accession>
<dbReference type="GO" id="GO:0005634">
    <property type="term" value="C:nucleus"/>
    <property type="evidence" value="ECO:0007669"/>
    <property type="project" value="UniProtKB-SubCell"/>
</dbReference>
<protein>
    <recommendedName>
        <fullName evidence="5">Zn(2)-C6 fungal-type domain-containing protein</fullName>
    </recommendedName>
</protein>
<dbReference type="Pfam" id="PF04082">
    <property type="entry name" value="Fungal_trans"/>
    <property type="match status" value="1"/>
</dbReference>
<evidence type="ECO:0000256" key="1">
    <source>
        <dbReference type="ARBA" id="ARBA00004123"/>
    </source>
</evidence>
<feature type="domain" description="Zn(2)-C6 fungal-type" evidence="5">
    <location>
        <begin position="24"/>
        <end position="52"/>
    </location>
</feature>